<evidence type="ECO:0000259" key="1">
    <source>
        <dbReference type="Pfam" id="PF13460"/>
    </source>
</evidence>
<dbReference type="InterPro" id="IPR036291">
    <property type="entry name" value="NAD(P)-bd_dom_sf"/>
</dbReference>
<dbReference type="Gene3D" id="3.40.50.720">
    <property type="entry name" value="NAD(P)-binding Rossmann-like Domain"/>
    <property type="match status" value="1"/>
</dbReference>
<dbReference type="SUPFAM" id="SSF51735">
    <property type="entry name" value="NAD(P)-binding Rossmann-fold domains"/>
    <property type="match status" value="1"/>
</dbReference>
<dbReference type="Proteomes" id="UP000076584">
    <property type="component" value="Unassembled WGS sequence"/>
</dbReference>
<protein>
    <submittedName>
        <fullName evidence="2">Family transcriptional regulator</fullName>
    </submittedName>
</protein>
<dbReference type="PANTHER" id="PTHR43162:SF1">
    <property type="entry name" value="PRESTALK A DIFFERENTIATION PROTEIN A"/>
    <property type="match status" value="1"/>
</dbReference>
<dbReference type="InterPro" id="IPR051604">
    <property type="entry name" value="Ergot_Alk_Oxidoreductase"/>
</dbReference>
<sequence length="324" mass="35420">MFSSDHQAILVTAGSGNIGTRLIPLLINDSSKPKIIVPTSDSAKLLSLIPSASGEQVVLEEGNIKDPRWFQSTISKHSVTSVFLCLTGSDELFTTMNCFDILIKSPSVKHLVYLSACGDYSPSSLIDSGMMQAMCASHVAVKFLLEAKLRHGLPSNSLTYTILGPSLFFSNDIRSKDSLLEKGFYAEPLGSKGVSRVDTSDIALGAYNALKDQGRKHGGRKFMIGSLKTYTNVEIADLWSNGLGRDVEVAGSDMESLETFETHMSSSIGPAWGRDMRLMYELFETVGLGMSEDDYESQVELLGKEPEDYAQFVKDTAKSWLEAR</sequence>
<proteinExistence type="predicted"/>
<feature type="domain" description="NAD(P)-binding" evidence="1">
    <location>
        <begin position="14"/>
        <end position="204"/>
    </location>
</feature>
<evidence type="ECO:0000313" key="2">
    <source>
        <dbReference type="EMBL" id="KZL69631.1"/>
    </source>
</evidence>
<dbReference type="InterPro" id="IPR016040">
    <property type="entry name" value="NAD(P)-bd_dom"/>
</dbReference>
<organism evidence="2 3">
    <name type="scientific">Colletotrichum incanum</name>
    <name type="common">Soybean anthracnose fungus</name>
    <dbReference type="NCBI Taxonomy" id="1573173"/>
    <lineage>
        <taxon>Eukaryota</taxon>
        <taxon>Fungi</taxon>
        <taxon>Dikarya</taxon>
        <taxon>Ascomycota</taxon>
        <taxon>Pezizomycotina</taxon>
        <taxon>Sordariomycetes</taxon>
        <taxon>Hypocreomycetidae</taxon>
        <taxon>Glomerellales</taxon>
        <taxon>Glomerellaceae</taxon>
        <taxon>Colletotrichum</taxon>
        <taxon>Colletotrichum spaethianum species complex</taxon>
    </lineage>
</organism>
<comment type="caution">
    <text evidence="2">The sequence shown here is derived from an EMBL/GenBank/DDBJ whole genome shotgun (WGS) entry which is preliminary data.</text>
</comment>
<dbReference type="PANTHER" id="PTHR43162">
    <property type="match status" value="1"/>
</dbReference>
<reference evidence="2 3" key="1">
    <citation type="submission" date="2015-06" db="EMBL/GenBank/DDBJ databases">
        <title>Survival trade-offs in plant roots during colonization by closely related pathogenic and mutualistic fungi.</title>
        <authorList>
            <person name="Hacquard S."/>
            <person name="Kracher B."/>
            <person name="Hiruma K."/>
            <person name="Weinman A."/>
            <person name="Muench P."/>
            <person name="Garrido Oter R."/>
            <person name="Ver Loren van Themaat E."/>
            <person name="Dallerey J.-F."/>
            <person name="Damm U."/>
            <person name="Henrissat B."/>
            <person name="Lespinet O."/>
            <person name="Thon M."/>
            <person name="Kemen E."/>
            <person name="McHardy A.C."/>
            <person name="Schulze-Lefert P."/>
            <person name="O'Connell R.J."/>
        </authorList>
    </citation>
    <scope>NUCLEOTIDE SEQUENCE [LARGE SCALE GENOMIC DNA]</scope>
    <source>
        <strain evidence="2 3">MAFF 238704</strain>
    </source>
</reference>
<gene>
    <name evidence="2" type="ORF">CI238_00772</name>
</gene>
<dbReference type="EMBL" id="LFIW01002480">
    <property type="protein sequence ID" value="KZL69631.1"/>
    <property type="molecule type" value="Genomic_DNA"/>
</dbReference>
<name>A0A166RRN2_COLIC</name>
<keyword evidence="3" id="KW-1185">Reference proteome</keyword>
<evidence type="ECO:0000313" key="3">
    <source>
        <dbReference type="Proteomes" id="UP000076584"/>
    </source>
</evidence>
<dbReference type="AlphaFoldDB" id="A0A166RRN2"/>
<dbReference type="Pfam" id="PF13460">
    <property type="entry name" value="NAD_binding_10"/>
    <property type="match status" value="1"/>
</dbReference>
<accession>A0A166RRN2</accession>